<dbReference type="InParanoid" id="K9U9D0"/>
<evidence type="ECO:0000256" key="2">
    <source>
        <dbReference type="SAM" id="SignalP"/>
    </source>
</evidence>
<sequence length="265" mass="30063">MNKKLTLYSFTGLLASSVTMLMLAATQALPQAAIPNTITGITKTDRTPSRSISQATPPGNTTPVPSRSRMMGQSERHFIVMMIPHHEGAVAMADLALSRAKHPELKKLAAVIKTTQNKEIQQMQTWYKQWYGTDVPAWRQGMGWGWHHRNRQQQGNTQPDWNSGMGMGMHRGWDDRGRGSGGGCCMMGARWMGTNMYALQNAPDFDREFIQQMIPHHQMGVMMAQMVLTHSQRPEIRQLAEAIVKSQTAEIDQMQQWYQKWYQTS</sequence>
<feature type="chain" id="PRO_5003936454" description="DUF305 domain-containing protein" evidence="2">
    <location>
        <begin position="25"/>
        <end position="265"/>
    </location>
</feature>
<dbReference type="EMBL" id="CP003598">
    <property type="protein sequence ID" value="AFY91051.1"/>
    <property type="molecule type" value="Genomic_DNA"/>
</dbReference>
<accession>K9U9D0</accession>
<reference evidence="4 5" key="1">
    <citation type="submission" date="2012-06" db="EMBL/GenBank/DDBJ databases">
        <title>Finished plasmid 1 of genome of Chroococcidiopsis thermalis PCC 7203.</title>
        <authorList>
            <consortium name="US DOE Joint Genome Institute"/>
            <person name="Gugger M."/>
            <person name="Coursin T."/>
            <person name="Rippka R."/>
            <person name="Tandeau De Marsac N."/>
            <person name="Huntemann M."/>
            <person name="Wei C.-L."/>
            <person name="Han J."/>
            <person name="Detter J.C."/>
            <person name="Han C."/>
            <person name="Tapia R."/>
            <person name="Davenport K."/>
            <person name="Daligault H."/>
            <person name="Erkkila T."/>
            <person name="Gu W."/>
            <person name="Munk A.C.C."/>
            <person name="Teshima H."/>
            <person name="Xu Y."/>
            <person name="Chain P."/>
            <person name="Chen A."/>
            <person name="Krypides N."/>
            <person name="Mavromatis K."/>
            <person name="Markowitz V."/>
            <person name="Szeto E."/>
            <person name="Ivanova N."/>
            <person name="Mikhailova N."/>
            <person name="Ovchinnikova G."/>
            <person name="Pagani I."/>
            <person name="Pati A."/>
            <person name="Goodwin L."/>
            <person name="Peters L."/>
            <person name="Pitluck S."/>
            <person name="Woyke T."/>
            <person name="Kerfeld C."/>
        </authorList>
    </citation>
    <scope>NUCLEOTIDE SEQUENCE [LARGE SCALE GENOMIC DNA]</scope>
    <source>
        <strain evidence="4 5">PCC 7203</strain>
        <plasmid evidence="4 5">pCHRO.01</plasmid>
    </source>
</reference>
<dbReference type="HOGENOM" id="CLU_074343_2_0_3"/>
<protein>
    <recommendedName>
        <fullName evidence="3">DUF305 domain-containing protein</fullName>
    </recommendedName>
</protein>
<feature type="domain" description="DUF305" evidence="3">
    <location>
        <begin position="76"/>
        <end position="258"/>
    </location>
</feature>
<dbReference type="PANTHER" id="PTHR36933:SF1">
    <property type="entry name" value="SLL0788 PROTEIN"/>
    <property type="match status" value="1"/>
</dbReference>
<keyword evidence="5" id="KW-1185">Reference proteome</keyword>
<dbReference type="PANTHER" id="PTHR36933">
    <property type="entry name" value="SLL0788 PROTEIN"/>
    <property type="match status" value="1"/>
</dbReference>
<evidence type="ECO:0000313" key="4">
    <source>
        <dbReference type="EMBL" id="AFY91051.1"/>
    </source>
</evidence>
<evidence type="ECO:0000313" key="5">
    <source>
        <dbReference type="Proteomes" id="UP000010384"/>
    </source>
</evidence>
<gene>
    <name evidence="4" type="ORF">Chro_5703</name>
</gene>
<dbReference type="AlphaFoldDB" id="K9U9D0"/>
<organism evidence="4 5">
    <name type="scientific">Chroococcidiopsis thermalis (strain PCC 7203)</name>
    <dbReference type="NCBI Taxonomy" id="251229"/>
    <lineage>
        <taxon>Bacteria</taxon>
        <taxon>Bacillati</taxon>
        <taxon>Cyanobacteriota</taxon>
        <taxon>Cyanophyceae</taxon>
        <taxon>Chroococcidiopsidales</taxon>
        <taxon>Chroococcidiopsidaceae</taxon>
        <taxon>Chroococcidiopsis</taxon>
    </lineage>
</organism>
<feature type="region of interest" description="Disordered" evidence="1">
    <location>
        <begin position="40"/>
        <end position="68"/>
    </location>
</feature>
<evidence type="ECO:0000259" key="3">
    <source>
        <dbReference type="Pfam" id="PF03713"/>
    </source>
</evidence>
<name>K9U9D0_CHRTP</name>
<geneLocation type="plasmid" evidence="4 5">
    <name>pCHRO.01</name>
</geneLocation>
<dbReference type="RefSeq" id="WP_015162989.1">
    <property type="nucleotide sequence ID" value="NC_019699.1"/>
</dbReference>
<evidence type="ECO:0000256" key="1">
    <source>
        <dbReference type="SAM" id="MobiDB-lite"/>
    </source>
</evidence>
<dbReference type="PATRIC" id="fig|251229.3.peg.6661"/>
<dbReference type="Proteomes" id="UP000010384">
    <property type="component" value="Plasmid pCHRO.01"/>
</dbReference>
<feature type="compositionally biased region" description="Polar residues" evidence="1">
    <location>
        <begin position="49"/>
        <end position="65"/>
    </location>
</feature>
<dbReference type="KEGG" id="cthe:Chro_5703"/>
<dbReference type="InterPro" id="IPR012347">
    <property type="entry name" value="Ferritin-like"/>
</dbReference>
<keyword evidence="2" id="KW-0732">Signal</keyword>
<feature type="signal peptide" evidence="2">
    <location>
        <begin position="1"/>
        <end position="24"/>
    </location>
</feature>
<dbReference type="InterPro" id="IPR005183">
    <property type="entry name" value="DUF305_CopM-like"/>
</dbReference>
<dbReference type="OrthoDB" id="517560at2"/>
<proteinExistence type="predicted"/>
<dbReference type="Gene3D" id="1.20.1260.10">
    <property type="match status" value="1"/>
</dbReference>
<dbReference type="Pfam" id="PF03713">
    <property type="entry name" value="DUF305"/>
    <property type="match status" value="1"/>
</dbReference>
<keyword evidence="4" id="KW-0614">Plasmid</keyword>